<feature type="region of interest" description="Disordered" evidence="1">
    <location>
        <begin position="271"/>
        <end position="291"/>
    </location>
</feature>
<sequence length="327" mass="37280">MKAFPAEDHVKDLKDVDLEKDTPPIQRSLGLSWNLKDDTFTFRVDSEKKPFTRRGVLATVNSMFDPLGLAAPVTIQGKFLLRDLTIDTKDWDAPLPTDREAVWEAWKHSLQELAQFEIPRVYSTVTLSLAQRTEIHVFSDASTQAIAAVAYLRIIVGDGGSRCLVWITVSLGLICVLLLVFIILQHNTITAERDLIKSYKNTVEEFNQTINSLQNNYTDLEKDQLQNNFNSCSHKNKELVTRVKDLTAEKDQLQRDFADLSQKKVELESRVRSLSDEQKKDRSKGASVWGPDNLFMSDEVKSWSDSRQYCRDRGADLVIINSEEKQV</sequence>
<keyword evidence="3" id="KW-0430">Lectin</keyword>
<dbReference type="InterPro" id="IPR016186">
    <property type="entry name" value="C-type_lectin-like/link_sf"/>
</dbReference>
<accession>A0A498NZ21</accession>
<dbReference type="STRING" id="84645.A0A498NZ21"/>
<keyword evidence="2" id="KW-0472">Membrane</keyword>
<reference evidence="3 4" key="1">
    <citation type="submission" date="2018-03" db="EMBL/GenBank/DDBJ databases">
        <title>Draft genome sequence of Rohu Carp (Labeo rohita).</title>
        <authorList>
            <person name="Das P."/>
            <person name="Kushwaha B."/>
            <person name="Joshi C.G."/>
            <person name="Kumar D."/>
            <person name="Nagpure N.S."/>
            <person name="Sahoo L."/>
            <person name="Das S.P."/>
            <person name="Bit A."/>
            <person name="Patnaik S."/>
            <person name="Meher P.K."/>
            <person name="Jayasankar P."/>
            <person name="Koringa P.G."/>
            <person name="Patel N.V."/>
            <person name="Hinsu A.T."/>
            <person name="Kumar R."/>
            <person name="Pandey M."/>
            <person name="Agarwal S."/>
            <person name="Srivastava S."/>
            <person name="Singh M."/>
            <person name="Iquebal M.A."/>
            <person name="Jaiswal S."/>
            <person name="Angadi U.B."/>
            <person name="Kumar N."/>
            <person name="Raza M."/>
            <person name="Shah T.M."/>
            <person name="Rai A."/>
            <person name="Jena J.K."/>
        </authorList>
    </citation>
    <scope>NUCLEOTIDE SEQUENCE [LARGE SCALE GENOMIC DNA]</scope>
    <source>
        <strain evidence="3">DASCIFA01</strain>
        <tissue evidence="3">Testis</tissue>
    </source>
</reference>
<keyword evidence="2" id="KW-1133">Transmembrane helix</keyword>
<dbReference type="Gene3D" id="1.20.5.1000">
    <property type="entry name" value="arf6 gtpase in complex with a specific effector, jip4"/>
    <property type="match status" value="1"/>
</dbReference>
<gene>
    <name evidence="3" type="ORF">ROHU_001993</name>
</gene>
<feature type="transmembrane region" description="Helical" evidence="2">
    <location>
        <begin position="163"/>
        <end position="184"/>
    </location>
</feature>
<evidence type="ECO:0000256" key="2">
    <source>
        <dbReference type="SAM" id="Phobius"/>
    </source>
</evidence>
<protein>
    <submittedName>
        <fullName evidence="3">C-type lectin domain family 4 member G-like protein</fullName>
    </submittedName>
</protein>
<dbReference type="EMBL" id="QBIY01005769">
    <property type="protein sequence ID" value="RXN37510.1"/>
    <property type="molecule type" value="Genomic_DNA"/>
</dbReference>
<proteinExistence type="predicted"/>
<dbReference type="InterPro" id="IPR008042">
    <property type="entry name" value="Retrotrans_Pao"/>
</dbReference>
<keyword evidence="4" id="KW-1185">Reference proteome</keyword>
<dbReference type="Pfam" id="PF05380">
    <property type="entry name" value="Peptidase_A17"/>
    <property type="match status" value="1"/>
</dbReference>
<comment type="caution">
    <text evidence="3">The sequence shown here is derived from an EMBL/GenBank/DDBJ whole genome shotgun (WGS) entry which is preliminary data.</text>
</comment>
<dbReference type="Proteomes" id="UP000290572">
    <property type="component" value="Unassembled WGS sequence"/>
</dbReference>
<dbReference type="GO" id="GO:0030246">
    <property type="term" value="F:carbohydrate binding"/>
    <property type="evidence" value="ECO:0007669"/>
    <property type="project" value="UniProtKB-KW"/>
</dbReference>
<evidence type="ECO:0000313" key="3">
    <source>
        <dbReference type="EMBL" id="RXN37510.1"/>
    </source>
</evidence>
<dbReference type="AlphaFoldDB" id="A0A498NZ21"/>
<organism evidence="3 4">
    <name type="scientific">Labeo rohita</name>
    <name type="common">Indian major carp</name>
    <name type="synonym">Cyprinus rohita</name>
    <dbReference type="NCBI Taxonomy" id="84645"/>
    <lineage>
        <taxon>Eukaryota</taxon>
        <taxon>Metazoa</taxon>
        <taxon>Chordata</taxon>
        <taxon>Craniata</taxon>
        <taxon>Vertebrata</taxon>
        <taxon>Euteleostomi</taxon>
        <taxon>Actinopterygii</taxon>
        <taxon>Neopterygii</taxon>
        <taxon>Teleostei</taxon>
        <taxon>Ostariophysi</taxon>
        <taxon>Cypriniformes</taxon>
        <taxon>Cyprinidae</taxon>
        <taxon>Labeoninae</taxon>
        <taxon>Labeonini</taxon>
        <taxon>Labeo</taxon>
    </lineage>
</organism>
<dbReference type="Gene3D" id="3.10.100.10">
    <property type="entry name" value="Mannose-Binding Protein A, subunit A"/>
    <property type="match status" value="1"/>
</dbReference>
<evidence type="ECO:0000313" key="4">
    <source>
        <dbReference type="Proteomes" id="UP000290572"/>
    </source>
</evidence>
<evidence type="ECO:0000256" key="1">
    <source>
        <dbReference type="SAM" id="MobiDB-lite"/>
    </source>
</evidence>
<dbReference type="SUPFAM" id="SSF56436">
    <property type="entry name" value="C-type lectin-like"/>
    <property type="match status" value="1"/>
</dbReference>
<dbReference type="PANTHER" id="PTHR47331">
    <property type="entry name" value="PHD-TYPE DOMAIN-CONTAINING PROTEIN"/>
    <property type="match status" value="1"/>
</dbReference>
<feature type="compositionally biased region" description="Basic and acidic residues" evidence="1">
    <location>
        <begin position="271"/>
        <end position="284"/>
    </location>
</feature>
<name>A0A498NZ21_LABRO</name>
<dbReference type="PANTHER" id="PTHR47331:SF6">
    <property type="entry name" value="DOUBLECORTIN DOMAIN-CONTAINING PROTEIN"/>
    <property type="match status" value="1"/>
</dbReference>
<dbReference type="InterPro" id="IPR016187">
    <property type="entry name" value="CTDL_fold"/>
</dbReference>
<keyword evidence="2" id="KW-0812">Transmembrane</keyword>